<organism evidence="2 3">
    <name type="scientific">Setomelanomma holmii</name>
    <dbReference type="NCBI Taxonomy" id="210430"/>
    <lineage>
        <taxon>Eukaryota</taxon>
        <taxon>Fungi</taxon>
        <taxon>Dikarya</taxon>
        <taxon>Ascomycota</taxon>
        <taxon>Pezizomycotina</taxon>
        <taxon>Dothideomycetes</taxon>
        <taxon>Pleosporomycetidae</taxon>
        <taxon>Pleosporales</taxon>
        <taxon>Pleosporineae</taxon>
        <taxon>Phaeosphaeriaceae</taxon>
        <taxon>Setomelanomma</taxon>
    </lineage>
</organism>
<name>A0A9P4LLC2_9PLEO</name>
<comment type="caution">
    <text evidence="2">The sequence shown here is derived from an EMBL/GenBank/DDBJ whole genome shotgun (WGS) entry which is preliminary data.</text>
</comment>
<dbReference type="OrthoDB" id="3799726at2759"/>
<accession>A0A9P4LLC2</accession>
<dbReference type="Proteomes" id="UP000799777">
    <property type="component" value="Unassembled WGS sequence"/>
</dbReference>
<feature type="region of interest" description="Disordered" evidence="1">
    <location>
        <begin position="1"/>
        <end position="31"/>
    </location>
</feature>
<evidence type="ECO:0000256" key="1">
    <source>
        <dbReference type="SAM" id="MobiDB-lite"/>
    </source>
</evidence>
<gene>
    <name evidence="2" type="ORF">EK21DRAFT_112699</name>
</gene>
<proteinExistence type="predicted"/>
<reference evidence="2" key="1">
    <citation type="journal article" date="2020" name="Stud. Mycol.">
        <title>101 Dothideomycetes genomes: a test case for predicting lifestyles and emergence of pathogens.</title>
        <authorList>
            <person name="Haridas S."/>
            <person name="Albert R."/>
            <person name="Binder M."/>
            <person name="Bloem J."/>
            <person name="Labutti K."/>
            <person name="Salamov A."/>
            <person name="Andreopoulos B."/>
            <person name="Baker S."/>
            <person name="Barry K."/>
            <person name="Bills G."/>
            <person name="Bluhm B."/>
            <person name="Cannon C."/>
            <person name="Castanera R."/>
            <person name="Culley D."/>
            <person name="Daum C."/>
            <person name="Ezra D."/>
            <person name="Gonzalez J."/>
            <person name="Henrissat B."/>
            <person name="Kuo A."/>
            <person name="Liang C."/>
            <person name="Lipzen A."/>
            <person name="Lutzoni F."/>
            <person name="Magnuson J."/>
            <person name="Mondo S."/>
            <person name="Nolan M."/>
            <person name="Ohm R."/>
            <person name="Pangilinan J."/>
            <person name="Park H.-J."/>
            <person name="Ramirez L."/>
            <person name="Alfaro M."/>
            <person name="Sun H."/>
            <person name="Tritt A."/>
            <person name="Yoshinaga Y."/>
            <person name="Zwiers L.-H."/>
            <person name="Turgeon B."/>
            <person name="Goodwin S."/>
            <person name="Spatafora J."/>
            <person name="Crous P."/>
            <person name="Grigoriev I."/>
        </authorList>
    </citation>
    <scope>NUCLEOTIDE SEQUENCE</scope>
    <source>
        <strain evidence="2">CBS 110217</strain>
    </source>
</reference>
<evidence type="ECO:0000313" key="2">
    <source>
        <dbReference type="EMBL" id="KAF2029658.1"/>
    </source>
</evidence>
<dbReference type="AlphaFoldDB" id="A0A9P4LLC2"/>
<protein>
    <submittedName>
        <fullName evidence="2">Uncharacterized protein</fullName>
    </submittedName>
</protein>
<sequence length="199" mass="21550">MDKRLGSDDESLEGDNKGIRMVDGQTQTSTPVPSLSVVQAMDFAPQVNATTTTPHLPPDDKRIEANVTININSTDRKNLSLLKRLSAVITSTSSLDILGPHGLVTKLVAGMQACERDHAAQAAATAHWQKVALASSKELDERPICGNPGHAALKEELDAKDAQVELLAGEVKVWSRKMAKCRQFVEDANKEMRARGTKI</sequence>
<evidence type="ECO:0000313" key="3">
    <source>
        <dbReference type="Proteomes" id="UP000799777"/>
    </source>
</evidence>
<dbReference type="EMBL" id="ML978198">
    <property type="protein sequence ID" value="KAF2029658.1"/>
    <property type="molecule type" value="Genomic_DNA"/>
</dbReference>
<keyword evidence="3" id="KW-1185">Reference proteome</keyword>